<dbReference type="RefSeq" id="WP_311656300.1">
    <property type="nucleotide sequence ID" value="NZ_JAVREX010000004.1"/>
</dbReference>
<name>A0ABU2RI37_9ACTN</name>
<protein>
    <recommendedName>
        <fullName evidence="3">Secreted protein</fullName>
    </recommendedName>
</protein>
<keyword evidence="2" id="KW-1185">Reference proteome</keyword>
<proteinExistence type="predicted"/>
<dbReference type="EMBL" id="JAVREX010000004">
    <property type="protein sequence ID" value="MDT0428506.1"/>
    <property type="molecule type" value="Genomic_DNA"/>
</dbReference>
<evidence type="ECO:0000313" key="1">
    <source>
        <dbReference type="EMBL" id="MDT0428506.1"/>
    </source>
</evidence>
<accession>A0ABU2RI37</accession>
<comment type="caution">
    <text evidence="1">The sequence shown here is derived from an EMBL/GenBank/DDBJ whole genome shotgun (WGS) entry which is preliminary data.</text>
</comment>
<reference evidence="2" key="1">
    <citation type="submission" date="2023-07" db="EMBL/GenBank/DDBJ databases">
        <title>30 novel species of actinomycetes from the DSMZ collection.</title>
        <authorList>
            <person name="Nouioui I."/>
        </authorList>
    </citation>
    <scope>NUCLEOTIDE SEQUENCE [LARGE SCALE GENOMIC DNA]</scope>
    <source>
        <strain evidence="2">DSM 41770</strain>
    </source>
</reference>
<evidence type="ECO:0000313" key="2">
    <source>
        <dbReference type="Proteomes" id="UP001183777"/>
    </source>
</evidence>
<evidence type="ECO:0008006" key="3">
    <source>
        <dbReference type="Google" id="ProtNLM"/>
    </source>
</evidence>
<gene>
    <name evidence="1" type="ORF">RM649_12720</name>
</gene>
<sequence>MKDFVIPLVIAVIGLAATGLGALVGARATRFGAERNAETVRRQVQDQAAVEHGHWLRQQRLNTYESFLEAWDECLRITQASAAVHDPDSTGLEDLREAAGRMAERARRIALLGPEEVTRTAEELTATMQEDVAVSTRFIEVAQAATAAVDSRAVPADAVADATEEYRQRTEQLGELMRSYRDQGRSLRDLDGHPLLGEVVRTIEQYRHASREARGALEENLAHLSGTVEEASAMVDVLTRNKQARELSRERFTSAVRQTLGTPPMTE</sequence>
<organism evidence="1 2">
    <name type="scientific">Streptomyces salyersiae</name>
    <dbReference type="NCBI Taxonomy" id="3075530"/>
    <lineage>
        <taxon>Bacteria</taxon>
        <taxon>Bacillati</taxon>
        <taxon>Actinomycetota</taxon>
        <taxon>Actinomycetes</taxon>
        <taxon>Kitasatosporales</taxon>
        <taxon>Streptomycetaceae</taxon>
        <taxon>Streptomyces</taxon>
    </lineage>
</organism>
<dbReference type="Proteomes" id="UP001183777">
    <property type="component" value="Unassembled WGS sequence"/>
</dbReference>